<keyword evidence="2" id="KW-0489">Methyltransferase</keyword>
<name>X8CAE4_MYCXE</name>
<accession>X8CAE4</accession>
<dbReference type="GO" id="GO:0032259">
    <property type="term" value="P:methylation"/>
    <property type="evidence" value="ECO:0007669"/>
    <property type="project" value="UniProtKB-KW"/>
</dbReference>
<protein>
    <submittedName>
        <fullName evidence="2">Cytosine-specific methyltransferase domain protein</fullName>
        <ecNumber evidence="2">2.1.1.37</ecNumber>
    </submittedName>
</protein>
<dbReference type="AlphaFoldDB" id="X8CAE4"/>
<dbReference type="EC" id="2.1.1.37" evidence="2"/>
<proteinExistence type="predicted"/>
<comment type="caution">
    <text evidence="2">The sequence shown here is derived from an EMBL/GenBank/DDBJ whole genome shotgun (WGS) entry which is preliminary data.</text>
</comment>
<reference evidence="2" key="1">
    <citation type="submission" date="2014-01" db="EMBL/GenBank/DDBJ databases">
        <authorList>
            <person name="Brown-Elliot B."/>
            <person name="Wallace R."/>
            <person name="Lenaerts A."/>
            <person name="Ordway D."/>
            <person name="DeGroote M.A."/>
            <person name="Parker T."/>
            <person name="Sizemore C."/>
            <person name="Tallon L.J."/>
            <person name="Sadzewicz L.K."/>
            <person name="Sengamalay N."/>
            <person name="Fraser C.M."/>
            <person name="Hine E."/>
            <person name="Shefchek K.A."/>
            <person name="Das S.P."/>
            <person name="Tettelin H."/>
        </authorList>
    </citation>
    <scope>NUCLEOTIDE SEQUENCE [LARGE SCALE GENOMIC DNA]</scope>
    <source>
        <strain evidence="2">4042</strain>
    </source>
</reference>
<feature type="compositionally biased region" description="Polar residues" evidence="1">
    <location>
        <begin position="96"/>
        <end position="105"/>
    </location>
</feature>
<sequence length="135" mass="14923">MARSKEISNVFENEESWTQSNERVNVTSPQRVPWIPDFSSAKVREALARWATDNDICRRHVTQNPLCDVAAENICPQVVSPEGRGFDCSLFNRSNCSETGPTESFTKAAGASKEIDHGRRGSHGGSIDGTADKRR</sequence>
<feature type="region of interest" description="Disordered" evidence="1">
    <location>
        <begin position="96"/>
        <end position="135"/>
    </location>
</feature>
<organism evidence="2">
    <name type="scientific">Mycobacterium xenopi 4042</name>
    <dbReference type="NCBI Taxonomy" id="1299334"/>
    <lineage>
        <taxon>Bacteria</taxon>
        <taxon>Bacillati</taxon>
        <taxon>Actinomycetota</taxon>
        <taxon>Actinomycetes</taxon>
        <taxon>Mycobacteriales</taxon>
        <taxon>Mycobacteriaceae</taxon>
        <taxon>Mycobacterium</taxon>
    </lineage>
</organism>
<dbReference type="EMBL" id="JAOB01000033">
    <property type="protein sequence ID" value="EUA52270.1"/>
    <property type="molecule type" value="Genomic_DNA"/>
</dbReference>
<dbReference type="PATRIC" id="fig|1299334.3.peg.3568"/>
<dbReference type="GO" id="GO:0003886">
    <property type="term" value="F:DNA (cytosine-5-)-methyltransferase activity"/>
    <property type="evidence" value="ECO:0007669"/>
    <property type="project" value="UniProtKB-EC"/>
</dbReference>
<keyword evidence="2" id="KW-0808">Transferase</keyword>
<gene>
    <name evidence="2" type="ORF">I553_2456</name>
</gene>
<evidence type="ECO:0000256" key="1">
    <source>
        <dbReference type="SAM" id="MobiDB-lite"/>
    </source>
</evidence>
<evidence type="ECO:0000313" key="2">
    <source>
        <dbReference type="EMBL" id="EUA52270.1"/>
    </source>
</evidence>